<dbReference type="SUPFAM" id="SSF54862">
    <property type="entry name" value="4Fe-4S ferredoxins"/>
    <property type="match status" value="1"/>
</dbReference>
<evidence type="ECO:0000256" key="4">
    <source>
        <dbReference type="SAM" id="MobiDB-lite"/>
    </source>
</evidence>
<dbReference type="Pfam" id="PF00037">
    <property type="entry name" value="Fer4"/>
    <property type="match status" value="1"/>
</dbReference>
<dbReference type="STRING" id="928856.SAMN04488049_102254"/>
<dbReference type="PROSITE" id="PS51379">
    <property type="entry name" value="4FE4S_FER_2"/>
    <property type="match status" value="2"/>
</dbReference>
<gene>
    <name evidence="6" type="ORF">TRM7557_03418</name>
</gene>
<dbReference type="PROSITE" id="PS00198">
    <property type="entry name" value="4FE4S_FER_1"/>
    <property type="match status" value="2"/>
</dbReference>
<dbReference type="Proteomes" id="UP000052022">
    <property type="component" value="Unassembled WGS sequence"/>
</dbReference>
<evidence type="ECO:0000256" key="3">
    <source>
        <dbReference type="ARBA" id="ARBA00023014"/>
    </source>
</evidence>
<accession>A0A0N7M0U3</accession>
<evidence type="ECO:0000259" key="5">
    <source>
        <dbReference type="PROSITE" id="PS51379"/>
    </source>
</evidence>
<evidence type="ECO:0000256" key="1">
    <source>
        <dbReference type="ARBA" id="ARBA00022723"/>
    </source>
</evidence>
<protein>
    <submittedName>
        <fullName evidence="6">Ferredoxin</fullName>
    </submittedName>
</protein>
<feature type="domain" description="4Fe-4S ferredoxin-type" evidence="5">
    <location>
        <begin position="240"/>
        <end position="269"/>
    </location>
</feature>
<keyword evidence="3" id="KW-0411">Iron-sulfur</keyword>
<sequence>MLKPTEQLCFCALSRDAGGGGRGRKRIGASVMSIQSVPEEDGADDVRVAVKDDDDSGQSSRFSKQDKGRASPLDPLCLRARLQRDLSAEEQVLVLLDQGASDGSLMPAEAGQMPVGITWVTVCQADCLTAEDLCVALKSGFDRVYLQLSADVTRLAGQLQRVEAAALRLGPGQVVSLFHSVEGLLAGWAEHGTRGPVVDAAPVPAKAMRPAELAISGADCTYCGQCAWVCPTGALFHGDGLLSVEDAACIACGVCVATCPSRALSLVRRDSEGAPENTE</sequence>
<dbReference type="EMBL" id="CYSD01000042">
    <property type="protein sequence ID" value="CUH81425.1"/>
    <property type="molecule type" value="Genomic_DNA"/>
</dbReference>
<keyword evidence="1" id="KW-0479">Metal-binding</keyword>
<feature type="region of interest" description="Disordered" evidence="4">
    <location>
        <begin position="50"/>
        <end position="71"/>
    </location>
</feature>
<dbReference type="GO" id="GO:0051536">
    <property type="term" value="F:iron-sulfur cluster binding"/>
    <property type="evidence" value="ECO:0007669"/>
    <property type="project" value="UniProtKB-KW"/>
</dbReference>
<keyword evidence="7" id="KW-1185">Reference proteome</keyword>
<proteinExistence type="predicted"/>
<keyword evidence="2" id="KW-0408">Iron</keyword>
<feature type="domain" description="4Fe-4S ferredoxin-type" evidence="5">
    <location>
        <begin position="211"/>
        <end position="239"/>
    </location>
</feature>
<evidence type="ECO:0000313" key="6">
    <source>
        <dbReference type="EMBL" id="CUH81425.1"/>
    </source>
</evidence>
<name>A0A0N7M0U3_9RHOB</name>
<evidence type="ECO:0000313" key="7">
    <source>
        <dbReference type="Proteomes" id="UP000052022"/>
    </source>
</evidence>
<dbReference type="Gene3D" id="3.30.70.20">
    <property type="match status" value="2"/>
</dbReference>
<dbReference type="InterPro" id="IPR017900">
    <property type="entry name" value="4Fe4S_Fe_S_CS"/>
</dbReference>
<dbReference type="InterPro" id="IPR017896">
    <property type="entry name" value="4Fe4S_Fe-S-bd"/>
</dbReference>
<reference evidence="6 7" key="1">
    <citation type="submission" date="2015-09" db="EMBL/GenBank/DDBJ databases">
        <authorList>
            <consortium name="Swine Surveillance"/>
        </authorList>
    </citation>
    <scope>NUCLEOTIDE SEQUENCE [LARGE SCALE GENOMIC DNA]</scope>
    <source>
        <strain evidence="6 7">CECT 7557</strain>
    </source>
</reference>
<evidence type="ECO:0000256" key="2">
    <source>
        <dbReference type="ARBA" id="ARBA00023004"/>
    </source>
</evidence>
<organism evidence="6 7">
    <name type="scientific">Tritonibacter multivorans</name>
    <dbReference type="NCBI Taxonomy" id="928856"/>
    <lineage>
        <taxon>Bacteria</taxon>
        <taxon>Pseudomonadati</taxon>
        <taxon>Pseudomonadota</taxon>
        <taxon>Alphaproteobacteria</taxon>
        <taxon>Rhodobacterales</taxon>
        <taxon>Paracoccaceae</taxon>
        <taxon>Tritonibacter</taxon>
    </lineage>
</organism>
<dbReference type="GO" id="GO:0046872">
    <property type="term" value="F:metal ion binding"/>
    <property type="evidence" value="ECO:0007669"/>
    <property type="project" value="UniProtKB-KW"/>
</dbReference>
<dbReference type="AlphaFoldDB" id="A0A0N7M0U3"/>